<feature type="region of interest" description="Disordered" evidence="1">
    <location>
        <begin position="1"/>
        <end position="34"/>
    </location>
</feature>
<dbReference type="EMBL" id="PGOL01000566">
    <property type="protein sequence ID" value="PKI68232.1"/>
    <property type="molecule type" value="Genomic_DNA"/>
</dbReference>
<comment type="caution">
    <text evidence="2">The sequence shown here is derived from an EMBL/GenBank/DDBJ whole genome shotgun (WGS) entry which is preliminary data.</text>
</comment>
<gene>
    <name evidence="2" type="ORF">CRG98_011368</name>
</gene>
<dbReference type="Proteomes" id="UP000233551">
    <property type="component" value="Unassembled WGS sequence"/>
</dbReference>
<evidence type="ECO:0000256" key="1">
    <source>
        <dbReference type="SAM" id="MobiDB-lite"/>
    </source>
</evidence>
<reference evidence="2 3" key="1">
    <citation type="submission" date="2017-11" db="EMBL/GenBank/DDBJ databases">
        <title>De-novo sequencing of pomegranate (Punica granatum L.) genome.</title>
        <authorList>
            <person name="Akparov Z."/>
            <person name="Amiraslanov A."/>
            <person name="Hajiyeva S."/>
            <person name="Abbasov M."/>
            <person name="Kaur K."/>
            <person name="Hamwieh A."/>
            <person name="Solovyev V."/>
            <person name="Salamov A."/>
            <person name="Braich B."/>
            <person name="Kosarev P."/>
            <person name="Mahmoud A."/>
            <person name="Hajiyev E."/>
            <person name="Babayeva S."/>
            <person name="Izzatullayeva V."/>
            <person name="Mammadov A."/>
            <person name="Mammadov A."/>
            <person name="Sharifova S."/>
            <person name="Ojaghi J."/>
            <person name="Eynullazada K."/>
            <person name="Bayramov B."/>
            <person name="Abdulazimova A."/>
            <person name="Shahmuradov I."/>
        </authorList>
    </citation>
    <scope>NUCLEOTIDE SEQUENCE [LARGE SCALE GENOMIC DNA]</scope>
    <source>
        <strain evidence="3">cv. AG2017</strain>
        <tissue evidence="2">Leaf</tissue>
    </source>
</reference>
<sequence length="109" mass="12056">MSDPTGAGLNDHRSHLQVSVRSQEPLTLPQNSIGSLRGDVRLDLYQSVEKNIPALERQRADGLPSMRGGRMLSRSFRAKNGLLGPIQVRFPSFLVFSYVHEASIVLSIL</sequence>
<proteinExistence type="predicted"/>
<organism evidence="2 3">
    <name type="scientific">Punica granatum</name>
    <name type="common">Pomegranate</name>
    <dbReference type="NCBI Taxonomy" id="22663"/>
    <lineage>
        <taxon>Eukaryota</taxon>
        <taxon>Viridiplantae</taxon>
        <taxon>Streptophyta</taxon>
        <taxon>Embryophyta</taxon>
        <taxon>Tracheophyta</taxon>
        <taxon>Spermatophyta</taxon>
        <taxon>Magnoliopsida</taxon>
        <taxon>eudicotyledons</taxon>
        <taxon>Gunneridae</taxon>
        <taxon>Pentapetalae</taxon>
        <taxon>rosids</taxon>
        <taxon>malvids</taxon>
        <taxon>Myrtales</taxon>
        <taxon>Lythraceae</taxon>
        <taxon>Punica</taxon>
    </lineage>
</organism>
<name>A0A2I0KI90_PUNGR</name>
<evidence type="ECO:0000313" key="2">
    <source>
        <dbReference type="EMBL" id="PKI68232.1"/>
    </source>
</evidence>
<feature type="compositionally biased region" description="Polar residues" evidence="1">
    <location>
        <begin position="16"/>
        <end position="34"/>
    </location>
</feature>
<protein>
    <submittedName>
        <fullName evidence="2">Uncharacterized protein</fullName>
    </submittedName>
</protein>
<keyword evidence="3" id="KW-1185">Reference proteome</keyword>
<evidence type="ECO:0000313" key="3">
    <source>
        <dbReference type="Proteomes" id="UP000233551"/>
    </source>
</evidence>
<dbReference type="AlphaFoldDB" id="A0A2I0KI90"/>
<accession>A0A2I0KI90</accession>